<dbReference type="SUPFAM" id="SSF52540">
    <property type="entry name" value="P-loop containing nucleoside triphosphate hydrolases"/>
    <property type="match status" value="2"/>
</dbReference>
<keyword evidence="3" id="KW-1133">Transmembrane helix</keyword>
<evidence type="ECO:0000313" key="4">
    <source>
        <dbReference type="EMBL" id="SVB70026.1"/>
    </source>
</evidence>
<evidence type="ECO:0000256" key="3">
    <source>
        <dbReference type="SAM" id="Phobius"/>
    </source>
</evidence>
<keyword evidence="1" id="KW-0547">Nucleotide-binding</keyword>
<dbReference type="NCBIfam" id="TIGR00152">
    <property type="entry name" value="dephospho-CoA kinase"/>
    <property type="match status" value="1"/>
</dbReference>
<evidence type="ECO:0000256" key="2">
    <source>
        <dbReference type="ARBA" id="ARBA00022840"/>
    </source>
</evidence>
<dbReference type="AlphaFoldDB" id="A0A382G402"/>
<protein>
    <recommendedName>
        <fullName evidence="5">Dephospho-CoA kinase</fullName>
    </recommendedName>
</protein>
<gene>
    <name evidence="4" type="ORF">METZ01_LOCUS222880</name>
</gene>
<dbReference type="Pfam" id="PF01121">
    <property type="entry name" value="CoaE"/>
    <property type="match status" value="2"/>
</dbReference>
<feature type="non-terminal residue" evidence="4">
    <location>
        <position position="1"/>
    </location>
</feature>
<accession>A0A382G402</accession>
<name>A0A382G402_9ZZZZ</name>
<dbReference type="GO" id="GO:0015937">
    <property type="term" value="P:coenzyme A biosynthetic process"/>
    <property type="evidence" value="ECO:0007669"/>
    <property type="project" value="InterPro"/>
</dbReference>
<feature type="non-terminal residue" evidence="4">
    <location>
        <position position="238"/>
    </location>
</feature>
<dbReference type="GO" id="GO:0005524">
    <property type="term" value="F:ATP binding"/>
    <property type="evidence" value="ECO:0007669"/>
    <property type="project" value="UniProtKB-KW"/>
</dbReference>
<reference evidence="4" key="1">
    <citation type="submission" date="2018-05" db="EMBL/GenBank/DDBJ databases">
        <authorList>
            <person name="Lanie J.A."/>
            <person name="Ng W.-L."/>
            <person name="Kazmierczak K.M."/>
            <person name="Andrzejewski T.M."/>
            <person name="Davidsen T.M."/>
            <person name="Wayne K.J."/>
            <person name="Tettelin H."/>
            <person name="Glass J.I."/>
            <person name="Rusch D."/>
            <person name="Podicherti R."/>
            <person name="Tsui H.-C.T."/>
            <person name="Winkler M.E."/>
        </authorList>
    </citation>
    <scope>NUCLEOTIDE SEQUENCE</scope>
</reference>
<dbReference type="PANTHER" id="PTHR10695:SF46">
    <property type="entry name" value="BIFUNCTIONAL COENZYME A SYNTHASE-RELATED"/>
    <property type="match status" value="1"/>
</dbReference>
<keyword evidence="2" id="KW-0067">ATP-binding</keyword>
<proteinExistence type="predicted"/>
<dbReference type="InterPro" id="IPR001977">
    <property type="entry name" value="Depp_CoAkinase"/>
</dbReference>
<dbReference type="InterPro" id="IPR027417">
    <property type="entry name" value="P-loop_NTPase"/>
</dbReference>
<evidence type="ECO:0008006" key="5">
    <source>
        <dbReference type="Google" id="ProtNLM"/>
    </source>
</evidence>
<evidence type="ECO:0000256" key="1">
    <source>
        <dbReference type="ARBA" id="ARBA00022741"/>
    </source>
</evidence>
<dbReference type="Gene3D" id="3.40.50.300">
    <property type="entry name" value="P-loop containing nucleotide triphosphate hydrolases"/>
    <property type="match status" value="2"/>
</dbReference>
<dbReference type="EMBL" id="UINC01053472">
    <property type="protein sequence ID" value="SVB70026.1"/>
    <property type="molecule type" value="Genomic_DNA"/>
</dbReference>
<dbReference type="CDD" id="cd02022">
    <property type="entry name" value="DPCK"/>
    <property type="match status" value="1"/>
</dbReference>
<dbReference type="PROSITE" id="PS51219">
    <property type="entry name" value="DPCK"/>
    <property type="match status" value="2"/>
</dbReference>
<keyword evidence="3" id="KW-0472">Membrane</keyword>
<dbReference type="GO" id="GO:0004140">
    <property type="term" value="F:dephospho-CoA kinase activity"/>
    <property type="evidence" value="ECO:0007669"/>
    <property type="project" value="InterPro"/>
</dbReference>
<sequence length="238" mass="25403">VLNVALAGNVGSGKSTVAEFWANAGVPIISADELAREAVVTGSPGLEAVRESFGEGVLGAIASGSTGWVLLWSVVVVVVILVARNLLLRIAGPSDQVSVGLTGNIAAGKSTVAEIWADEGIPVLCSDELAREVVMPDSGGLKDVERAFGRNILNQDGSLDREALSALVFSEDEARRQLERILHPRIGVLRDRWMRKQLSSRSPLTVCEVPLLFETGLESEFDVSVFVDSSEEIRLARL</sequence>
<dbReference type="PANTHER" id="PTHR10695">
    <property type="entry name" value="DEPHOSPHO-COA KINASE-RELATED"/>
    <property type="match status" value="1"/>
</dbReference>
<feature type="transmembrane region" description="Helical" evidence="3">
    <location>
        <begin position="68"/>
        <end position="87"/>
    </location>
</feature>
<organism evidence="4">
    <name type="scientific">marine metagenome</name>
    <dbReference type="NCBI Taxonomy" id="408172"/>
    <lineage>
        <taxon>unclassified sequences</taxon>
        <taxon>metagenomes</taxon>
        <taxon>ecological metagenomes</taxon>
    </lineage>
</organism>
<keyword evidence="3" id="KW-0812">Transmembrane</keyword>